<proteinExistence type="predicted"/>
<sequence>MSRLESNLVSTHQEYIYKCNFATKASRALDGKIKYAQQTLIDSIW</sequence>
<comment type="caution">
    <text evidence="1">The sequence shown here is derived from an EMBL/GenBank/DDBJ whole genome shotgun (WGS) entry which is preliminary data.</text>
</comment>
<evidence type="ECO:0000313" key="2">
    <source>
        <dbReference type="Proteomes" id="UP001162972"/>
    </source>
</evidence>
<evidence type="ECO:0000313" key="1">
    <source>
        <dbReference type="EMBL" id="KAJ6411983.1"/>
    </source>
</evidence>
<organism evidence="1 2">
    <name type="scientific">Salix udensis</name>
    <dbReference type="NCBI Taxonomy" id="889485"/>
    <lineage>
        <taxon>Eukaryota</taxon>
        <taxon>Viridiplantae</taxon>
        <taxon>Streptophyta</taxon>
        <taxon>Embryophyta</taxon>
        <taxon>Tracheophyta</taxon>
        <taxon>Spermatophyta</taxon>
        <taxon>Magnoliopsida</taxon>
        <taxon>eudicotyledons</taxon>
        <taxon>Gunneridae</taxon>
        <taxon>Pentapetalae</taxon>
        <taxon>rosids</taxon>
        <taxon>fabids</taxon>
        <taxon>Malpighiales</taxon>
        <taxon>Salicaceae</taxon>
        <taxon>Saliceae</taxon>
        <taxon>Salix</taxon>
    </lineage>
</organism>
<keyword evidence="2" id="KW-1185">Reference proteome</keyword>
<protein>
    <submittedName>
        <fullName evidence="1">Uncharacterized protein</fullName>
    </submittedName>
</protein>
<dbReference type="AlphaFoldDB" id="A0AAD6JVC5"/>
<accession>A0AAD6JVC5</accession>
<reference evidence="1 2" key="1">
    <citation type="journal article" date="2023" name="Int. J. Mol. Sci.">
        <title>De Novo Assembly and Annotation of 11 Diverse Shrub Willow (Salix) Genomes Reveals Novel Gene Organization in Sex-Linked Regions.</title>
        <authorList>
            <person name="Hyden B."/>
            <person name="Feng K."/>
            <person name="Yates T.B."/>
            <person name="Jawdy S."/>
            <person name="Cereghino C."/>
            <person name="Smart L.B."/>
            <person name="Muchero W."/>
        </authorList>
    </citation>
    <scope>NUCLEOTIDE SEQUENCE [LARGE SCALE GENOMIC DNA]</scope>
    <source>
        <tissue evidence="1">Shoot tip</tissue>
    </source>
</reference>
<dbReference type="Proteomes" id="UP001162972">
    <property type="component" value="Chromosome 5"/>
</dbReference>
<dbReference type="EMBL" id="JAPFFJ010000013">
    <property type="protein sequence ID" value="KAJ6411983.1"/>
    <property type="molecule type" value="Genomic_DNA"/>
</dbReference>
<name>A0AAD6JVC5_9ROSI</name>
<gene>
    <name evidence="1" type="ORF">OIU84_005118</name>
</gene>